<dbReference type="AlphaFoldDB" id="A0A382QFR4"/>
<evidence type="ECO:0000313" key="1">
    <source>
        <dbReference type="EMBL" id="SVC83810.1"/>
    </source>
</evidence>
<dbReference type="Gene3D" id="3.40.50.300">
    <property type="entry name" value="P-loop containing nucleotide triphosphate hydrolases"/>
    <property type="match status" value="1"/>
</dbReference>
<feature type="non-terminal residue" evidence="1">
    <location>
        <position position="71"/>
    </location>
</feature>
<dbReference type="EMBL" id="UINC01113887">
    <property type="protein sequence ID" value="SVC83810.1"/>
    <property type="molecule type" value="Genomic_DNA"/>
</dbReference>
<gene>
    <name evidence="1" type="ORF">METZ01_LOCUS336664</name>
</gene>
<dbReference type="InterPro" id="IPR027417">
    <property type="entry name" value="P-loop_NTPase"/>
</dbReference>
<reference evidence="1" key="1">
    <citation type="submission" date="2018-05" db="EMBL/GenBank/DDBJ databases">
        <authorList>
            <person name="Lanie J.A."/>
            <person name="Ng W.-L."/>
            <person name="Kazmierczak K.M."/>
            <person name="Andrzejewski T.M."/>
            <person name="Davidsen T.M."/>
            <person name="Wayne K.J."/>
            <person name="Tettelin H."/>
            <person name="Glass J.I."/>
            <person name="Rusch D."/>
            <person name="Podicherti R."/>
            <person name="Tsui H.-C.T."/>
            <person name="Winkler M.E."/>
        </authorList>
    </citation>
    <scope>NUCLEOTIDE SEQUENCE</scope>
</reference>
<name>A0A382QFR4_9ZZZZ</name>
<sequence>MAHAYLITGPEKVGKRTLALDMACMVNTEPVADMFGQSTDIDLSKSHQAERIRAGIHSDVEVIDPATELPK</sequence>
<proteinExistence type="predicted"/>
<organism evidence="1">
    <name type="scientific">marine metagenome</name>
    <dbReference type="NCBI Taxonomy" id="408172"/>
    <lineage>
        <taxon>unclassified sequences</taxon>
        <taxon>metagenomes</taxon>
        <taxon>ecological metagenomes</taxon>
    </lineage>
</organism>
<protein>
    <submittedName>
        <fullName evidence="1">Uncharacterized protein</fullName>
    </submittedName>
</protein>
<accession>A0A382QFR4</accession>